<feature type="domain" description="Response regulatory" evidence="4">
    <location>
        <begin position="1"/>
        <end position="113"/>
    </location>
</feature>
<dbReference type="InterPro" id="IPR000160">
    <property type="entry name" value="GGDEF_dom"/>
</dbReference>
<dbReference type="Gene3D" id="3.30.450.40">
    <property type="match status" value="2"/>
</dbReference>
<dbReference type="SUPFAM" id="SSF55073">
    <property type="entry name" value="Nucleotide cyclase"/>
    <property type="match status" value="1"/>
</dbReference>
<dbReference type="InterPro" id="IPR003018">
    <property type="entry name" value="GAF"/>
</dbReference>
<dbReference type="InterPro" id="IPR011006">
    <property type="entry name" value="CheY-like_superfamily"/>
</dbReference>
<dbReference type="Pfam" id="PF00990">
    <property type="entry name" value="GGDEF"/>
    <property type="match status" value="1"/>
</dbReference>
<keyword evidence="1" id="KW-0808">Transferase</keyword>
<dbReference type="PROSITE" id="PS50110">
    <property type="entry name" value="RESPONSE_REGULATORY"/>
    <property type="match status" value="1"/>
</dbReference>
<evidence type="ECO:0000313" key="6">
    <source>
        <dbReference type="EMBL" id="ERN41810.1"/>
    </source>
</evidence>
<keyword evidence="3" id="KW-0597">Phosphoprotein</keyword>
<sequence length="492" mass="54777">MLAELFSDVRDNPFVLVPTTRLARGLAKLQAVRDVSEGAQAFAAVLLDLYLPDSDGIETLLKVKAIAPNLPVVVLAAARDRKLAVQILQQGAQDLLVKSGLEGELLVRSLQHAIHRQQAEERLRQQIERERLLAGIVERVRQSLDMQDILLTTAREVQQFLQVTQVVIAPCAPDPDGCLKFTANNPASDRAGSWRWQRCSFCGESLRAEPHTQSTLPVFSRSTAILTVPILNIASAATERLWGTIAIYDWRHARQWLPWETEFLSHLAGQLEVAIHQAQLYRQLAHANSELLRQATRDGLTGRANRRYFDRRLAEEWRRLSRLRQPLAAIMVDIDCFKSFNDTYGHLAGDLCLRTIAEVLDRSARRPADLVARYGGEEFVLLLPETDMTGALAVAENICRQVAALRWPHINSPVRPFVTLSLGVTASIPQLSQSSDWLVATADVALYNAKRLGRDRVGLVGVARSELPVADETAIGCYTKFEAGICLHDSIQ</sequence>
<dbReference type="InterPro" id="IPR001789">
    <property type="entry name" value="Sig_transdc_resp-reg_receiver"/>
</dbReference>
<comment type="caution">
    <text evidence="6">The sequence shown here is derived from an EMBL/GenBank/DDBJ whole genome shotgun (WGS) entry which is preliminary data.</text>
</comment>
<evidence type="ECO:0000313" key="7">
    <source>
        <dbReference type="Proteomes" id="UP000016960"/>
    </source>
</evidence>
<dbReference type="GO" id="GO:0005886">
    <property type="term" value="C:plasma membrane"/>
    <property type="evidence" value="ECO:0007669"/>
    <property type="project" value="TreeGrafter"/>
</dbReference>
<evidence type="ECO:0000259" key="5">
    <source>
        <dbReference type="PROSITE" id="PS50887"/>
    </source>
</evidence>
<dbReference type="Gene3D" id="3.30.70.270">
    <property type="match status" value="1"/>
</dbReference>
<dbReference type="InterPro" id="IPR043128">
    <property type="entry name" value="Rev_trsase/Diguanyl_cyclase"/>
</dbReference>
<reference evidence="6 7" key="1">
    <citation type="submission" date="2013-05" db="EMBL/GenBank/DDBJ databases">
        <title>Draft genome sequence of Rubidibacter lacunae KORDI 51-2.</title>
        <authorList>
            <person name="Choi D.H."/>
            <person name="Noh J.H."/>
            <person name="Kwon K.-K."/>
            <person name="Lee J.-H."/>
            <person name="Ryu J.-Y."/>
        </authorList>
    </citation>
    <scope>NUCLEOTIDE SEQUENCE [LARGE SCALE GENOMIC DNA]</scope>
    <source>
        <strain evidence="6 7">KORDI 51-2</strain>
    </source>
</reference>
<dbReference type="InterPro" id="IPR029016">
    <property type="entry name" value="GAF-like_dom_sf"/>
</dbReference>
<dbReference type="EMBL" id="ASSJ01000041">
    <property type="protein sequence ID" value="ERN41810.1"/>
    <property type="molecule type" value="Genomic_DNA"/>
</dbReference>
<name>U5DQ36_9CHRO</name>
<dbReference type="GO" id="GO:1902201">
    <property type="term" value="P:negative regulation of bacterial-type flagellum-dependent cell motility"/>
    <property type="evidence" value="ECO:0007669"/>
    <property type="project" value="TreeGrafter"/>
</dbReference>
<dbReference type="Pfam" id="PF00072">
    <property type="entry name" value="Response_reg"/>
    <property type="match status" value="1"/>
</dbReference>
<dbReference type="GO" id="GO:0016301">
    <property type="term" value="F:kinase activity"/>
    <property type="evidence" value="ECO:0007669"/>
    <property type="project" value="UniProtKB-KW"/>
</dbReference>
<dbReference type="NCBIfam" id="TIGR00254">
    <property type="entry name" value="GGDEF"/>
    <property type="match status" value="1"/>
</dbReference>
<dbReference type="GO" id="GO:0043709">
    <property type="term" value="P:cell adhesion involved in single-species biofilm formation"/>
    <property type="evidence" value="ECO:0007669"/>
    <property type="project" value="TreeGrafter"/>
</dbReference>
<dbReference type="Proteomes" id="UP000016960">
    <property type="component" value="Unassembled WGS sequence"/>
</dbReference>
<dbReference type="SUPFAM" id="SSF52172">
    <property type="entry name" value="CheY-like"/>
    <property type="match status" value="1"/>
</dbReference>
<dbReference type="Gene3D" id="3.40.50.2300">
    <property type="match status" value="1"/>
</dbReference>
<organism evidence="6 7">
    <name type="scientific">Rubidibacter lacunae KORDI 51-2</name>
    <dbReference type="NCBI Taxonomy" id="582515"/>
    <lineage>
        <taxon>Bacteria</taxon>
        <taxon>Bacillati</taxon>
        <taxon>Cyanobacteriota</taxon>
        <taxon>Cyanophyceae</taxon>
        <taxon>Oscillatoriophycideae</taxon>
        <taxon>Chroococcales</taxon>
        <taxon>Aphanothecaceae</taxon>
        <taxon>Rubidibacter</taxon>
    </lineage>
</organism>
<dbReference type="FunFam" id="3.30.70.270:FF:000001">
    <property type="entry name" value="Diguanylate cyclase domain protein"/>
    <property type="match status" value="1"/>
</dbReference>
<dbReference type="GO" id="GO:0000160">
    <property type="term" value="P:phosphorelay signal transduction system"/>
    <property type="evidence" value="ECO:0007669"/>
    <property type="project" value="InterPro"/>
</dbReference>
<dbReference type="GO" id="GO:0052621">
    <property type="term" value="F:diguanylate cyclase activity"/>
    <property type="evidence" value="ECO:0007669"/>
    <property type="project" value="TreeGrafter"/>
</dbReference>
<gene>
    <name evidence="6" type="ORF">KR51_00016630</name>
</gene>
<dbReference type="SUPFAM" id="SSF55781">
    <property type="entry name" value="GAF domain-like"/>
    <property type="match status" value="1"/>
</dbReference>
<evidence type="ECO:0000256" key="1">
    <source>
        <dbReference type="ARBA" id="ARBA00022679"/>
    </source>
</evidence>
<proteinExistence type="predicted"/>
<evidence type="ECO:0000256" key="3">
    <source>
        <dbReference type="PROSITE-ProRule" id="PRU00169"/>
    </source>
</evidence>
<dbReference type="PROSITE" id="PS50887">
    <property type="entry name" value="GGDEF"/>
    <property type="match status" value="1"/>
</dbReference>
<dbReference type="CDD" id="cd00156">
    <property type="entry name" value="REC"/>
    <property type="match status" value="1"/>
</dbReference>
<dbReference type="PANTHER" id="PTHR45138">
    <property type="entry name" value="REGULATORY COMPONENTS OF SENSORY TRANSDUCTION SYSTEM"/>
    <property type="match status" value="1"/>
</dbReference>
<dbReference type="eggNOG" id="COG3706">
    <property type="taxonomic scope" value="Bacteria"/>
</dbReference>
<dbReference type="AlphaFoldDB" id="U5DQ36"/>
<dbReference type="OrthoDB" id="9759607at2"/>
<evidence type="ECO:0000259" key="4">
    <source>
        <dbReference type="PROSITE" id="PS50110"/>
    </source>
</evidence>
<dbReference type="InParanoid" id="U5DQ36"/>
<evidence type="ECO:0000256" key="2">
    <source>
        <dbReference type="ARBA" id="ARBA00022777"/>
    </source>
</evidence>
<dbReference type="STRING" id="582515.KR51_00016630"/>
<keyword evidence="7" id="KW-1185">Reference proteome</keyword>
<dbReference type="PANTHER" id="PTHR45138:SF9">
    <property type="entry name" value="DIGUANYLATE CYCLASE DGCM-RELATED"/>
    <property type="match status" value="1"/>
</dbReference>
<dbReference type="InterPro" id="IPR029787">
    <property type="entry name" value="Nucleotide_cyclase"/>
</dbReference>
<keyword evidence="2" id="KW-0418">Kinase</keyword>
<dbReference type="SMART" id="SM00065">
    <property type="entry name" value="GAF"/>
    <property type="match status" value="1"/>
</dbReference>
<dbReference type="InterPro" id="IPR050469">
    <property type="entry name" value="Diguanylate_Cyclase"/>
</dbReference>
<feature type="domain" description="GGDEF" evidence="5">
    <location>
        <begin position="325"/>
        <end position="462"/>
    </location>
</feature>
<dbReference type="SMART" id="SM00267">
    <property type="entry name" value="GGDEF"/>
    <property type="match status" value="1"/>
</dbReference>
<dbReference type="CDD" id="cd01949">
    <property type="entry name" value="GGDEF"/>
    <property type="match status" value="1"/>
</dbReference>
<dbReference type="Pfam" id="PF01590">
    <property type="entry name" value="GAF"/>
    <property type="match status" value="1"/>
</dbReference>
<feature type="modified residue" description="4-aspartylphosphate" evidence="3">
    <location>
        <position position="48"/>
    </location>
</feature>
<protein>
    <submittedName>
        <fullName evidence="6">Diguanylate cyclase (GGDEF) domain protein</fullName>
    </submittedName>
</protein>
<accession>U5DQ36</accession>